<dbReference type="Proteomes" id="UP000887013">
    <property type="component" value="Unassembled WGS sequence"/>
</dbReference>
<dbReference type="EMBL" id="BMAW01045743">
    <property type="protein sequence ID" value="GFS51668.1"/>
    <property type="molecule type" value="Genomic_DNA"/>
</dbReference>
<gene>
    <name evidence="1" type="ORF">NPIL_459711</name>
</gene>
<keyword evidence="2" id="KW-1185">Reference proteome</keyword>
<evidence type="ECO:0000313" key="2">
    <source>
        <dbReference type="Proteomes" id="UP000887013"/>
    </source>
</evidence>
<comment type="caution">
    <text evidence="1">The sequence shown here is derived from an EMBL/GenBank/DDBJ whole genome shotgun (WGS) entry which is preliminary data.</text>
</comment>
<dbReference type="AlphaFoldDB" id="A0A8X6MH50"/>
<reference evidence="1" key="1">
    <citation type="submission" date="2020-08" db="EMBL/GenBank/DDBJ databases">
        <title>Multicomponent nature underlies the extraordinary mechanical properties of spider dragline silk.</title>
        <authorList>
            <person name="Kono N."/>
            <person name="Nakamura H."/>
            <person name="Mori M."/>
            <person name="Yoshida Y."/>
            <person name="Ohtoshi R."/>
            <person name="Malay A.D."/>
            <person name="Moran D.A.P."/>
            <person name="Tomita M."/>
            <person name="Numata K."/>
            <person name="Arakawa K."/>
        </authorList>
    </citation>
    <scope>NUCLEOTIDE SEQUENCE</scope>
</reference>
<sequence length="100" mass="12002">MEQQKLLYSKWLHRCTKETFTHFKSKQNHIFKLRLLIHYASHIELTNINQNGNFLPRYHPRVAFLLSVSPNTDDSMRARLVIRPTHSVELWVCFPAEKKR</sequence>
<accession>A0A8X6MH50</accession>
<proteinExistence type="predicted"/>
<protein>
    <submittedName>
        <fullName evidence="1">Uncharacterized protein</fullName>
    </submittedName>
</protein>
<evidence type="ECO:0000313" key="1">
    <source>
        <dbReference type="EMBL" id="GFS51668.1"/>
    </source>
</evidence>
<organism evidence="1 2">
    <name type="scientific">Nephila pilipes</name>
    <name type="common">Giant wood spider</name>
    <name type="synonym">Nephila maculata</name>
    <dbReference type="NCBI Taxonomy" id="299642"/>
    <lineage>
        <taxon>Eukaryota</taxon>
        <taxon>Metazoa</taxon>
        <taxon>Ecdysozoa</taxon>
        <taxon>Arthropoda</taxon>
        <taxon>Chelicerata</taxon>
        <taxon>Arachnida</taxon>
        <taxon>Araneae</taxon>
        <taxon>Araneomorphae</taxon>
        <taxon>Entelegynae</taxon>
        <taxon>Araneoidea</taxon>
        <taxon>Nephilidae</taxon>
        <taxon>Nephila</taxon>
    </lineage>
</organism>
<name>A0A8X6MH50_NEPPI</name>